<dbReference type="GO" id="GO:1903607">
    <property type="term" value="P:cytochrome c biosynthetic process"/>
    <property type="evidence" value="ECO:0007669"/>
    <property type="project" value="TreeGrafter"/>
</dbReference>
<feature type="transmembrane region" description="Helical" evidence="12">
    <location>
        <begin position="200"/>
        <end position="219"/>
    </location>
</feature>
<dbReference type="PANTHER" id="PTHR30070:SF1">
    <property type="entry name" value="CYTOCHROME C BIOGENESIS B-RELATED"/>
    <property type="match status" value="1"/>
</dbReference>
<organism evidence="13 14">
    <name type="scientific">Sandaracinus amylolyticus</name>
    <dbReference type="NCBI Taxonomy" id="927083"/>
    <lineage>
        <taxon>Bacteria</taxon>
        <taxon>Pseudomonadati</taxon>
        <taxon>Myxococcota</taxon>
        <taxon>Polyangia</taxon>
        <taxon>Polyangiales</taxon>
        <taxon>Sandaracinaceae</taxon>
        <taxon>Sandaracinus</taxon>
    </lineage>
</organism>
<reference evidence="13 14" key="1">
    <citation type="submission" date="2015-03" db="EMBL/GenBank/DDBJ databases">
        <title>Genome assembly of Sandaracinus amylolyticus DSM 53668.</title>
        <authorList>
            <person name="Sharma G."/>
            <person name="Subramanian S."/>
        </authorList>
    </citation>
    <scope>NUCLEOTIDE SEQUENCE [LARGE SCALE GENOMIC DNA]</scope>
    <source>
        <strain evidence="13 14">DSM 53668</strain>
    </source>
</reference>
<keyword evidence="11 12" id="KW-0472">Membrane</keyword>
<keyword evidence="14" id="KW-1185">Reference proteome</keyword>
<comment type="function">
    <text evidence="1">Required for the export of heme to the periplasm for the biogenesis of c-type cytochromes.</text>
</comment>
<protein>
    <recommendedName>
        <fullName evidence="4">Heme exporter protein B</fullName>
    </recommendedName>
</protein>
<dbReference type="PRINTS" id="PR01414">
    <property type="entry name" value="CCMBBIOGNSIS"/>
</dbReference>
<dbReference type="EMBL" id="CP011125">
    <property type="protein sequence ID" value="AKF08931.1"/>
    <property type="molecule type" value="Genomic_DNA"/>
</dbReference>
<evidence type="ECO:0000256" key="8">
    <source>
        <dbReference type="ARBA" id="ARBA00022692"/>
    </source>
</evidence>
<proteinExistence type="inferred from homology"/>
<evidence type="ECO:0000256" key="10">
    <source>
        <dbReference type="ARBA" id="ARBA00022989"/>
    </source>
</evidence>
<dbReference type="InterPro" id="IPR003544">
    <property type="entry name" value="Cyt_c_biogenesis_CcmB"/>
</dbReference>
<name>A0A0F6W6R5_9BACT</name>
<evidence type="ECO:0000256" key="6">
    <source>
        <dbReference type="ARBA" id="ARBA00022475"/>
    </source>
</evidence>
<evidence type="ECO:0000256" key="7">
    <source>
        <dbReference type="ARBA" id="ARBA00022519"/>
    </source>
</evidence>
<feature type="transmembrane region" description="Helical" evidence="12">
    <location>
        <begin position="164"/>
        <end position="188"/>
    </location>
</feature>
<keyword evidence="6" id="KW-1003">Cell membrane</keyword>
<dbReference type="GO" id="GO:0015232">
    <property type="term" value="F:heme transmembrane transporter activity"/>
    <property type="evidence" value="ECO:0007669"/>
    <property type="project" value="InterPro"/>
</dbReference>
<dbReference type="PANTHER" id="PTHR30070">
    <property type="entry name" value="HEME EXPORTER PROTEIN B"/>
    <property type="match status" value="1"/>
</dbReference>
<keyword evidence="7" id="KW-0997">Cell inner membrane</keyword>
<evidence type="ECO:0000256" key="4">
    <source>
        <dbReference type="ARBA" id="ARBA00016452"/>
    </source>
</evidence>
<dbReference type="RefSeq" id="WP_240481267.1">
    <property type="nucleotide sequence ID" value="NZ_CP011125.1"/>
</dbReference>
<feature type="transmembrane region" description="Helical" evidence="12">
    <location>
        <begin position="24"/>
        <end position="45"/>
    </location>
</feature>
<evidence type="ECO:0000256" key="1">
    <source>
        <dbReference type="ARBA" id="ARBA00002442"/>
    </source>
</evidence>
<dbReference type="GO" id="GO:0005886">
    <property type="term" value="C:plasma membrane"/>
    <property type="evidence" value="ECO:0007669"/>
    <property type="project" value="UniProtKB-SubCell"/>
</dbReference>
<comment type="similarity">
    <text evidence="3">Belongs to the CcmB/CycW/HelB family.</text>
</comment>
<gene>
    <name evidence="13" type="ORF">DB32_006080</name>
</gene>
<feature type="transmembrane region" description="Helical" evidence="12">
    <location>
        <begin position="131"/>
        <end position="152"/>
    </location>
</feature>
<evidence type="ECO:0000256" key="11">
    <source>
        <dbReference type="ARBA" id="ARBA00023136"/>
    </source>
</evidence>
<keyword evidence="10 12" id="KW-1133">Transmembrane helix</keyword>
<dbReference type="AlphaFoldDB" id="A0A0F6W6R5"/>
<evidence type="ECO:0000256" key="2">
    <source>
        <dbReference type="ARBA" id="ARBA00004429"/>
    </source>
</evidence>
<accession>A0A0F6W6R5</accession>
<evidence type="ECO:0000256" key="9">
    <source>
        <dbReference type="ARBA" id="ARBA00022748"/>
    </source>
</evidence>
<evidence type="ECO:0000256" key="3">
    <source>
        <dbReference type="ARBA" id="ARBA00010544"/>
    </source>
</evidence>
<dbReference type="Proteomes" id="UP000034883">
    <property type="component" value="Chromosome"/>
</dbReference>
<evidence type="ECO:0000256" key="5">
    <source>
        <dbReference type="ARBA" id="ARBA00022448"/>
    </source>
</evidence>
<dbReference type="KEGG" id="samy:DB32_006080"/>
<comment type="subcellular location">
    <subcellularLocation>
        <location evidence="2">Cell inner membrane</location>
        <topology evidence="2">Multi-pass membrane protein</topology>
    </subcellularLocation>
</comment>
<sequence>MSVLRAAALLAGKDLRIELRTREITVSTGLFAVLVVVLTSLSFYVDDVIARRIAPGVLWIAIAFAGVLAIGRTWGRERENDAMRGLLLSPIPRPAIFAGKAVGTFAFLIAIEMMLVPLVAVLFHLDLVPALPLMIPTLLLGSFGFVLTGTLFGAMTVRTRSRDLMLSVVLFPLVTPALLAGVVATRGILGGDPLEETLAWLRILGAYDLVVGVCGWFLFGPLVSD</sequence>
<feature type="transmembrane region" description="Helical" evidence="12">
    <location>
        <begin position="96"/>
        <end position="125"/>
    </location>
</feature>
<keyword evidence="5" id="KW-0813">Transport</keyword>
<evidence type="ECO:0000313" key="13">
    <source>
        <dbReference type="EMBL" id="AKF08931.1"/>
    </source>
</evidence>
<evidence type="ECO:0000313" key="14">
    <source>
        <dbReference type="Proteomes" id="UP000034883"/>
    </source>
</evidence>
<dbReference type="PIRSF" id="PIRSF002764">
    <property type="entry name" value="CcmB"/>
    <property type="match status" value="1"/>
</dbReference>
<dbReference type="GO" id="GO:0017004">
    <property type="term" value="P:cytochrome complex assembly"/>
    <property type="evidence" value="ECO:0007669"/>
    <property type="project" value="UniProtKB-KW"/>
</dbReference>
<dbReference type="Pfam" id="PF03379">
    <property type="entry name" value="CcmB"/>
    <property type="match status" value="1"/>
</dbReference>
<dbReference type="InterPro" id="IPR026031">
    <property type="entry name" value="Cyt_c_CcmB_bac"/>
</dbReference>
<dbReference type="STRING" id="927083.DB32_006080"/>
<feature type="transmembrane region" description="Helical" evidence="12">
    <location>
        <begin position="57"/>
        <end position="75"/>
    </location>
</feature>
<keyword evidence="8 12" id="KW-0812">Transmembrane</keyword>
<evidence type="ECO:0000256" key="12">
    <source>
        <dbReference type="SAM" id="Phobius"/>
    </source>
</evidence>
<keyword evidence="9" id="KW-0201">Cytochrome c-type biogenesis</keyword>